<name>A0AA38BPC8_TAXCH</name>
<feature type="compositionally biased region" description="Basic residues" evidence="1">
    <location>
        <begin position="1"/>
        <end position="14"/>
    </location>
</feature>
<feature type="region of interest" description="Disordered" evidence="1">
    <location>
        <begin position="1"/>
        <end position="26"/>
    </location>
</feature>
<organism evidence="2 3">
    <name type="scientific">Taxus chinensis</name>
    <name type="common">Chinese yew</name>
    <name type="synonym">Taxus wallichiana var. chinensis</name>
    <dbReference type="NCBI Taxonomy" id="29808"/>
    <lineage>
        <taxon>Eukaryota</taxon>
        <taxon>Viridiplantae</taxon>
        <taxon>Streptophyta</taxon>
        <taxon>Embryophyta</taxon>
        <taxon>Tracheophyta</taxon>
        <taxon>Spermatophyta</taxon>
        <taxon>Pinopsida</taxon>
        <taxon>Pinidae</taxon>
        <taxon>Conifers II</taxon>
        <taxon>Cupressales</taxon>
        <taxon>Taxaceae</taxon>
        <taxon>Taxus</taxon>
    </lineage>
</organism>
<dbReference type="Proteomes" id="UP000824469">
    <property type="component" value="Unassembled WGS sequence"/>
</dbReference>
<gene>
    <name evidence="2" type="ORF">KI387_032477</name>
</gene>
<protein>
    <submittedName>
        <fullName evidence="2">Uncharacterized protein</fullName>
    </submittedName>
</protein>
<comment type="caution">
    <text evidence="2">The sequence shown here is derived from an EMBL/GenBank/DDBJ whole genome shotgun (WGS) entry which is preliminary data.</text>
</comment>
<feature type="non-terminal residue" evidence="2">
    <location>
        <position position="87"/>
    </location>
</feature>
<sequence>MPSFQHQRRTRRVKGNSIKLPPMLSTSDDATESICLARIVGGDESKPYKIVACGELNSIQIYDSCKQSWIIAGTLPEITGVNQFLVC</sequence>
<evidence type="ECO:0000256" key="1">
    <source>
        <dbReference type="SAM" id="MobiDB-lite"/>
    </source>
</evidence>
<dbReference type="AlphaFoldDB" id="A0AA38BPC8"/>
<keyword evidence="3" id="KW-1185">Reference proteome</keyword>
<reference evidence="2 3" key="1">
    <citation type="journal article" date="2021" name="Nat. Plants">
        <title>The Taxus genome provides insights into paclitaxel biosynthesis.</title>
        <authorList>
            <person name="Xiong X."/>
            <person name="Gou J."/>
            <person name="Liao Q."/>
            <person name="Li Y."/>
            <person name="Zhou Q."/>
            <person name="Bi G."/>
            <person name="Li C."/>
            <person name="Du R."/>
            <person name="Wang X."/>
            <person name="Sun T."/>
            <person name="Guo L."/>
            <person name="Liang H."/>
            <person name="Lu P."/>
            <person name="Wu Y."/>
            <person name="Zhang Z."/>
            <person name="Ro D.K."/>
            <person name="Shang Y."/>
            <person name="Huang S."/>
            <person name="Yan J."/>
        </authorList>
    </citation>
    <scope>NUCLEOTIDE SEQUENCE [LARGE SCALE GENOMIC DNA]</scope>
    <source>
        <strain evidence="2">Ta-2019</strain>
    </source>
</reference>
<accession>A0AA38BPC8</accession>
<evidence type="ECO:0000313" key="2">
    <source>
        <dbReference type="EMBL" id="KAH9288360.1"/>
    </source>
</evidence>
<proteinExistence type="predicted"/>
<evidence type="ECO:0000313" key="3">
    <source>
        <dbReference type="Proteomes" id="UP000824469"/>
    </source>
</evidence>
<dbReference type="EMBL" id="JAHRHJ020003813">
    <property type="protein sequence ID" value="KAH9288360.1"/>
    <property type="molecule type" value="Genomic_DNA"/>
</dbReference>